<keyword evidence="3" id="KW-1185">Reference proteome</keyword>
<keyword evidence="2" id="KW-0255">Endonuclease</keyword>
<reference evidence="2 3" key="1">
    <citation type="submission" date="2019-11" db="EMBL/GenBank/DDBJ databases">
        <title>The genome sequence of Methylocystis heyeri.</title>
        <authorList>
            <person name="Oshkin I.Y."/>
            <person name="Miroshnikov K."/>
            <person name="Dedysh S.N."/>
        </authorList>
    </citation>
    <scope>NUCLEOTIDE SEQUENCE [LARGE SCALE GENOMIC DNA]</scope>
    <source>
        <strain evidence="2 3">H2</strain>
    </source>
</reference>
<dbReference type="InterPro" id="IPR008538">
    <property type="entry name" value="Uma2"/>
</dbReference>
<sequence>MSAQPPTPPHMTVDEFLVWASERPGRHELINGEVVSQSAERAAHWKVKLAVHVALLNAVRAGGLNCHVVPDGATVRIDDATAYEPNALVYCGEEAAPSALTVDNPVIIVEVLSPSTGRMDRARKLADYFRLPSLAHYLIVDSNEPLVIHHRRQEGCDILTRIIREGATLLDPPGLEVVVAEIYGAS</sequence>
<dbReference type="PANTHER" id="PTHR36558">
    <property type="entry name" value="GLR1098 PROTEIN"/>
    <property type="match status" value="1"/>
</dbReference>
<feature type="domain" description="Putative restriction endonuclease" evidence="1">
    <location>
        <begin position="13"/>
        <end position="176"/>
    </location>
</feature>
<dbReference type="Proteomes" id="UP000309061">
    <property type="component" value="Chromosome"/>
</dbReference>
<evidence type="ECO:0000313" key="3">
    <source>
        <dbReference type="Proteomes" id="UP000309061"/>
    </source>
</evidence>
<dbReference type="KEGG" id="mhey:H2LOC_001865"/>
<dbReference type="PANTHER" id="PTHR36558:SF1">
    <property type="entry name" value="RESTRICTION ENDONUCLEASE DOMAIN-CONTAINING PROTEIN-RELATED"/>
    <property type="match status" value="1"/>
</dbReference>
<accession>A0A6B8K9L7</accession>
<keyword evidence="2" id="KW-0540">Nuclease</keyword>
<evidence type="ECO:0000259" key="1">
    <source>
        <dbReference type="Pfam" id="PF05685"/>
    </source>
</evidence>
<dbReference type="InterPro" id="IPR012296">
    <property type="entry name" value="Nuclease_put_TT1808"/>
</dbReference>
<dbReference type="OrthoDB" id="8452919at2"/>
<dbReference type="CDD" id="cd06260">
    <property type="entry name" value="DUF820-like"/>
    <property type="match status" value="1"/>
</dbReference>
<organism evidence="2 3">
    <name type="scientific">Methylocystis heyeri</name>
    <dbReference type="NCBI Taxonomy" id="391905"/>
    <lineage>
        <taxon>Bacteria</taxon>
        <taxon>Pseudomonadati</taxon>
        <taxon>Pseudomonadota</taxon>
        <taxon>Alphaproteobacteria</taxon>
        <taxon>Hyphomicrobiales</taxon>
        <taxon>Methylocystaceae</taxon>
        <taxon>Methylocystis</taxon>
    </lineage>
</organism>
<gene>
    <name evidence="2" type="ORF">H2LOC_001865</name>
</gene>
<dbReference type="RefSeq" id="WP_136494838.1">
    <property type="nucleotide sequence ID" value="NZ_CP046052.1"/>
</dbReference>
<protein>
    <submittedName>
        <fullName evidence="2">Uma2 family endonuclease</fullName>
    </submittedName>
</protein>
<dbReference type="InterPro" id="IPR011335">
    <property type="entry name" value="Restrct_endonuc-II-like"/>
</dbReference>
<dbReference type="AlphaFoldDB" id="A0A6B8K9L7"/>
<dbReference type="GO" id="GO:0004519">
    <property type="term" value="F:endonuclease activity"/>
    <property type="evidence" value="ECO:0007669"/>
    <property type="project" value="UniProtKB-KW"/>
</dbReference>
<name>A0A6B8K9L7_9HYPH</name>
<keyword evidence="2" id="KW-0378">Hydrolase</keyword>
<proteinExistence type="predicted"/>
<dbReference type="EMBL" id="CP046052">
    <property type="protein sequence ID" value="QGM44539.1"/>
    <property type="molecule type" value="Genomic_DNA"/>
</dbReference>
<evidence type="ECO:0000313" key="2">
    <source>
        <dbReference type="EMBL" id="QGM44539.1"/>
    </source>
</evidence>
<dbReference type="SUPFAM" id="SSF52980">
    <property type="entry name" value="Restriction endonuclease-like"/>
    <property type="match status" value="1"/>
</dbReference>
<dbReference type="Pfam" id="PF05685">
    <property type="entry name" value="Uma2"/>
    <property type="match status" value="1"/>
</dbReference>
<dbReference type="Gene3D" id="3.90.1570.10">
    <property type="entry name" value="tt1808, chain A"/>
    <property type="match status" value="1"/>
</dbReference>